<protein>
    <submittedName>
        <fullName evidence="2">Uncharacterized protein</fullName>
    </submittedName>
</protein>
<evidence type="ECO:0000256" key="1">
    <source>
        <dbReference type="SAM" id="Phobius"/>
    </source>
</evidence>
<proteinExistence type="predicted"/>
<sequence length="347" mass="37951">MDDVIERLRAADDRSSPPHVFDLDTGLRLARVRARRRRVIQGAVGVSTVAAAVAVAAGMVWPDDPSDSAAADNPKPEQLLEAFTWEQKPQDELPDAYVGEASTPGADELVESSSRLVAQGRHVDYWTALDEAGNICLVLYMPEHGTGAQECRPPAAFAVEGVTAELADAEGDGSREQNSEAWLIPDGYDVDAISADRWALMMPNLAVRVPDIEPTEVLSVLAEPQRPEDRMPTLPDGREITRSIVDSTSRLVYRAEDVQVWAGLRTQEETRGQPEICVVVYMSHDSWATANSCATTGLVWDSGLEFGLEAGGHEFHGWLLPDGFELRPDETQEWTVVAPNLAVREPE</sequence>
<gene>
    <name evidence="2" type="ORF">G1H10_15765</name>
</gene>
<dbReference type="EMBL" id="JAAGOA010000010">
    <property type="protein sequence ID" value="NEE01630.1"/>
    <property type="molecule type" value="Genomic_DNA"/>
</dbReference>
<keyword evidence="1" id="KW-0812">Transmembrane</keyword>
<evidence type="ECO:0000313" key="2">
    <source>
        <dbReference type="EMBL" id="NEE01630.1"/>
    </source>
</evidence>
<comment type="caution">
    <text evidence="2">The sequence shown here is derived from an EMBL/GenBank/DDBJ whole genome shotgun (WGS) entry which is preliminary data.</text>
</comment>
<dbReference type="RefSeq" id="WP_163739444.1">
    <property type="nucleotide sequence ID" value="NZ_JAAGOA010000010.1"/>
</dbReference>
<dbReference type="AlphaFoldDB" id="A0A6L9SC89"/>
<reference evidence="2 3" key="1">
    <citation type="submission" date="2020-02" db="EMBL/GenBank/DDBJ databases">
        <authorList>
            <person name="Li X.-J."/>
            <person name="Han X.-M."/>
        </authorList>
    </citation>
    <scope>NUCLEOTIDE SEQUENCE [LARGE SCALE GENOMIC DNA]</scope>
    <source>
        <strain evidence="2 3">CCTCC AB 2017055</strain>
    </source>
</reference>
<organism evidence="2 3">
    <name type="scientific">Phytoactinopolyspora halotolerans</name>
    <dbReference type="NCBI Taxonomy" id="1981512"/>
    <lineage>
        <taxon>Bacteria</taxon>
        <taxon>Bacillati</taxon>
        <taxon>Actinomycetota</taxon>
        <taxon>Actinomycetes</taxon>
        <taxon>Jiangellales</taxon>
        <taxon>Jiangellaceae</taxon>
        <taxon>Phytoactinopolyspora</taxon>
    </lineage>
</organism>
<feature type="transmembrane region" description="Helical" evidence="1">
    <location>
        <begin position="39"/>
        <end position="61"/>
    </location>
</feature>
<evidence type="ECO:0000313" key="3">
    <source>
        <dbReference type="Proteomes" id="UP000475214"/>
    </source>
</evidence>
<keyword evidence="3" id="KW-1185">Reference proteome</keyword>
<keyword evidence="1" id="KW-1133">Transmembrane helix</keyword>
<keyword evidence="1" id="KW-0472">Membrane</keyword>
<accession>A0A6L9SC89</accession>
<dbReference type="Proteomes" id="UP000475214">
    <property type="component" value="Unassembled WGS sequence"/>
</dbReference>
<name>A0A6L9SC89_9ACTN</name>